<dbReference type="Pfam" id="PF04261">
    <property type="entry name" value="Dyp_perox_N"/>
    <property type="match status" value="1"/>
</dbReference>
<organism evidence="9 10">
    <name type="scientific">Lottia gigantea</name>
    <name type="common">Giant owl limpet</name>
    <dbReference type="NCBI Taxonomy" id="225164"/>
    <lineage>
        <taxon>Eukaryota</taxon>
        <taxon>Metazoa</taxon>
        <taxon>Spiralia</taxon>
        <taxon>Lophotrochozoa</taxon>
        <taxon>Mollusca</taxon>
        <taxon>Gastropoda</taxon>
        <taxon>Patellogastropoda</taxon>
        <taxon>Lottioidea</taxon>
        <taxon>Lottiidae</taxon>
        <taxon>Lottia</taxon>
    </lineage>
</organism>
<dbReference type="PROSITE" id="PS51404">
    <property type="entry name" value="DYP_PEROXIDASE"/>
    <property type="match status" value="1"/>
</dbReference>
<dbReference type="STRING" id="225164.V4C950"/>
<dbReference type="InterPro" id="IPR006314">
    <property type="entry name" value="Dyp_peroxidase"/>
</dbReference>
<evidence type="ECO:0000259" key="7">
    <source>
        <dbReference type="Pfam" id="PF04261"/>
    </source>
</evidence>
<dbReference type="InterPro" id="IPR011008">
    <property type="entry name" value="Dimeric_a/b-barrel"/>
</dbReference>
<dbReference type="EMBL" id="KB201262">
    <property type="protein sequence ID" value="ESO98284.1"/>
    <property type="molecule type" value="Genomic_DNA"/>
</dbReference>
<dbReference type="PANTHER" id="PTHR30521">
    <property type="entry name" value="DEFERROCHELATASE/PEROXIDASE"/>
    <property type="match status" value="1"/>
</dbReference>
<evidence type="ECO:0000313" key="10">
    <source>
        <dbReference type="Proteomes" id="UP000030746"/>
    </source>
</evidence>
<sequence>VYSEGKNHALYLWINLKPGANSREVAKSVAKIQKYVDQVTDPTMKDDDDEILAGVGFGPNFFSQVAGKTMKSFVYPHRKGALGDMPSSGGDVFIHAKCNTPSKLFELAQVIIKNLPKDSVENFEDIYSFVYKNGRDLSGFIDGTENRADEEGRQETAVEKETGGSYVITQKWLHKLDVIDGEKDRTLEGWVGRARNDSTELSRKTITSHVARMTSGNNFNAPKPVEIVRQSMPFGSLSGEKGLFFIGYAASPQNFEYMLDRMVGSGGDGQNDDIMRLSQNVKGTYWYFPGASELKKLE</sequence>
<evidence type="ECO:0000256" key="5">
    <source>
        <dbReference type="ARBA" id="ARBA00023004"/>
    </source>
</evidence>
<dbReference type="GO" id="GO:0004601">
    <property type="term" value="F:peroxidase activity"/>
    <property type="evidence" value="ECO:0007669"/>
    <property type="project" value="UniProtKB-KW"/>
</dbReference>
<feature type="non-terminal residue" evidence="9">
    <location>
        <position position="1"/>
    </location>
</feature>
<keyword evidence="5" id="KW-0408">Iron</keyword>
<evidence type="ECO:0000313" key="9">
    <source>
        <dbReference type="EMBL" id="ESO98284.1"/>
    </source>
</evidence>
<dbReference type="InterPro" id="IPR048328">
    <property type="entry name" value="Dyp_perox_C"/>
</dbReference>
<dbReference type="GO" id="GO:0005829">
    <property type="term" value="C:cytosol"/>
    <property type="evidence" value="ECO:0007669"/>
    <property type="project" value="TreeGrafter"/>
</dbReference>
<dbReference type="PANTHER" id="PTHR30521:SF0">
    <property type="entry name" value="DYP-TYPE PEROXIDASE FAMILY PROTEIN"/>
    <property type="match status" value="1"/>
</dbReference>
<dbReference type="HOGENOM" id="CLU_044178_2_0_1"/>
<dbReference type="InterPro" id="IPR048327">
    <property type="entry name" value="Dyp_perox_N"/>
</dbReference>
<dbReference type="GeneID" id="20231111"/>
<dbReference type="RefSeq" id="XP_009050988.1">
    <property type="nucleotide sequence ID" value="XM_009052740.1"/>
</dbReference>
<dbReference type="NCBIfam" id="TIGR01413">
    <property type="entry name" value="Dyp_perox_fam"/>
    <property type="match status" value="1"/>
</dbReference>
<keyword evidence="10" id="KW-1185">Reference proteome</keyword>
<evidence type="ECO:0000259" key="8">
    <source>
        <dbReference type="Pfam" id="PF20628"/>
    </source>
</evidence>
<proteinExistence type="inferred from homology"/>
<gene>
    <name evidence="9" type="ORF">LOTGIDRAFT_114599</name>
</gene>
<dbReference type="OMA" id="QQEAIIG"/>
<comment type="similarity">
    <text evidence="6">Belongs to the DyP-type peroxidase family.</text>
</comment>
<comment type="cofactor">
    <cofactor evidence="1">
        <name>heme b</name>
        <dbReference type="ChEBI" id="CHEBI:60344"/>
    </cofactor>
</comment>
<dbReference type="AlphaFoldDB" id="V4C950"/>
<evidence type="ECO:0000256" key="3">
    <source>
        <dbReference type="ARBA" id="ARBA00022723"/>
    </source>
</evidence>
<evidence type="ECO:0000256" key="2">
    <source>
        <dbReference type="ARBA" id="ARBA00022559"/>
    </source>
</evidence>
<dbReference type="SUPFAM" id="SSF54909">
    <property type="entry name" value="Dimeric alpha+beta barrel"/>
    <property type="match status" value="1"/>
</dbReference>
<accession>V4C950</accession>
<evidence type="ECO:0008006" key="11">
    <source>
        <dbReference type="Google" id="ProtNLM"/>
    </source>
</evidence>
<dbReference type="KEGG" id="lgi:LOTGIDRAFT_114599"/>
<feature type="domain" description="Dyp-type peroxidase C-terminal" evidence="8">
    <location>
        <begin position="135"/>
        <end position="291"/>
    </location>
</feature>
<name>V4C950_LOTGI</name>
<feature type="domain" description="Dyp-type peroxidase N-terminal" evidence="7">
    <location>
        <begin position="37"/>
        <end position="117"/>
    </location>
</feature>
<dbReference type="Pfam" id="PF20628">
    <property type="entry name" value="Dyp_perox_C"/>
    <property type="match status" value="1"/>
</dbReference>
<dbReference type="GO" id="GO:0020037">
    <property type="term" value="F:heme binding"/>
    <property type="evidence" value="ECO:0007669"/>
    <property type="project" value="InterPro"/>
</dbReference>
<evidence type="ECO:0000256" key="4">
    <source>
        <dbReference type="ARBA" id="ARBA00023002"/>
    </source>
</evidence>
<protein>
    <recommendedName>
        <fullName evidence="11">Dyp-type peroxidase</fullName>
    </recommendedName>
</protein>
<evidence type="ECO:0000256" key="6">
    <source>
        <dbReference type="ARBA" id="ARBA00025737"/>
    </source>
</evidence>
<dbReference type="OrthoDB" id="76259at2759"/>
<dbReference type="CTD" id="20231111"/>
<keyword evidence="2" id="KW-0575">Peroxidase</keyword>
<evidence type="ECO:0000256" key="1">
    <source>
        <dbReference type="ARBA" id="ARBA00001970"/>
    </source>
</evidence>
<keyword evidence="3" id="KW-0479">Metal-binding</keyword>
<dbReference type="GO" id="GO:0046872">
    <property type="term" value="F:metal ion binding"/>
    <property type="evidence" value="ECO:0007669"/>
    <property type="project" value="UniProtKB-KW"/>
</dbReference>
<reference evidence="9 10" key="1">
    <citation type="journal article" date="2013" name="Nature">
        <title>Insights into bilaterian evolution from three spiralian genomes.</title>
        <authorList>
            <person name="Simakov O."/>
            <person name="Marletaz F."/>
            <person name="Cho S.J."/>
            <person name="Edsinger-Gonzales E."/>
            <person name="Havlak P."/>
            <person name="Hellsten U."/>
            <person name="Kuo D.H."/>
            <person name="Larsson T."/>
            <person name="Lv J."/>
            <person name="Arendt D."/>
            <person name="Savage R."/>
            <person name="Osoegawa K."/>
            <person name="de Jong P."/>
            <person name="Grimwood J."/>
            <person name="Chapman J.A."/>
            <person name="Shapiro H."/>
            <person name="Aerts A."/>
            <person name="Otillar R.P."/>
            <person name="Terry A.Y."/>
            <person name="Boore J.L."/>
            <person name="Grigoriev I.V."/>
            <person name="Lindberg D.R."/>
            <person name="Seaver E.C."/>
            <person name="Weisblat D.A."/>
            <person name="Putnam N.H."/>
            <person name="Rokhsar D.S."/>
        </authorList>
    </citation>
    <scope>NUCLEOTIDE SEQUENCE [LARGE SCALE GENOMIC DNA]</scope>
</reference>
<keyword evidence="4" id="KW-0560">Oxidoreductase</keyword>
<dbReference type="Proteomes" id="UP000030746">
    <property type="component" value="Unassembled WGS sequence"/>
</dbReference>